<keyword evidence="3" id="KW-0812">Transmembrane</keyword>
<dbReference type="EMBL" id="CP001114">
    <property type="protein sequence ID" value="ACO45248.1"/>
    <property type="molecule type" value="Genomic_DNA"/>
</dbReference>
<dbReference type="KEGG" id="ddr:Deide_04210"/>
<evidence type="ECO:0000256" key="2">
    <source>
        <dbReference type="ARBA" id="ARBA00023237"/>
    </source>
</evidence>
<dbReference type="Pfam" id="PF07963">
    <property type="entry name" value="N_methyl"/>
    <property type="match status" value="1"/>
</dbReference>
<dbReference type="HOGENOM" id="CLU_1072500_0_0_0"/>
<dbReference type="InterPro" id="IPR012902">
    <property type="entry name" value="N_methyl_site"/>
</dbReference>
<feature type="transmembrane region" description="Helical" evidence="3">
    <location>
        <begin position="7"/>
        <end position="29"/>
    </location>
</feature>
<reference evidence="4 5" key="1">
    <citation type="journal article" date="2009" name="PLoS Genet.">
        <title>Alliance of proteomics and genomics to unravel the specificities of Sahara bacterium Deinococcus deserti.</title>
        <authorList>
            <person name="de Groot A."/>
            <person name="Dulermo R."/>
            <person name="Ortet P."/>
            <person name="Blanchard L."/>
            <person name="Guerin P."/>
            <person name="Fernandez B."/>
            <person name="Vacherie B."/>
            <person name="Dossat C."/>
            <person name="Jolivet E."/>
            <person name="Siguier P."/>
            <person name="Chandler M."/>
            <person name="Barakat M."/>
            <person name="Dedieu A."/>
            <person name="Barbe V."/>
            <person name="Heulin T."/>
            <person name="Sommer S."/>
            <person name="Achouak W."/>
            <person name="Armengaud J."/>
        </authorList>
    </citation>
    <scope>NUCLEOTIDE SEQUENCE [LARGE SCALE GENOMIC DNA]</scope>
    <source>
        <strain evidence="5">DSM 17065 / CIP 109153 / LMG 22923 / VCD115</strain>
    </source>
</reference>
<keyword evidence="2" id="KW-0998">Cell outer membrane</keyword>
<dbReference type="PaxDb" id="546414-Deide_04210"/>
<evidence type="ECO:0000313" key="5">
    <source>
        <dbReference type="Proteomes" id="UP000002208"/>
    </source>
</evidence>
<dbReference type="PROSITE" id="PS00409">
    <property type="entry name" value="PROKAR_NTER_METHYL"/>
    <property type="match status" value="1"/>
</dbReference>
<dbReference type="NCBIfam" id="TIGR02532">
    <property type="entry name" value="IV_pilin_GFxxxE"/>
    <property type="match status" value="1"/>
</dbReference>
<proteinExistence type="predicted"/>
<keyword evidence="3" id="KW-1133">Transmembrane helix</keyword>
<name>C1CZZ6_DEIDV</name>
<dbReference type="OrthoDB" id="67683at2"/>
<evidence type="ECO:0000256" key="1">
    <source>
        <dbReference type="ARBA" id="ARBA00004442"/>
    </source>
</evidence>
<comment type="subcellular location">
    <subcellularLocation>
        <location evidence="1">Cell outer membrane</location>
    </subcellularLocation>
</comment>
<accession>C1CZZ6</accession>
<dbReference type="RefSeq" id="WP_012692371.1">
    <property type="nucleotide sequence ID" value="NC_012526.1"/>
</dbReference>
<dbReference type="AlphaFoldDB" id="C1CZZ6"/>
<dbReference type="GO" id="GO:0009279">
    <property type="term" value="C:cell outer membrane"/>
    <property type="evidence" value="ECO:0007669"/>
    <property type="project" value="UniProtKB-SubCell"/>
</dbReference>
<evidence type="ECO:0000313" key="4">
    <source>
        <dbReference type="EMBL" id="ACO45248.1"/>
    </source>
</evidence>
<sequence length="259" mass="27683">MKAHAGLTLVELLVALALMGIVFVLLTSWQASTLDLSTRTAALSHSLAELNDTSGYLGDRIRAAVRVRVATAGLSVNSLSCTNDHPCLALVVPDHSSGGTLARYHLHVYRLEIRSRVAPADKVADPWAEANVQVLREYRSTDPFGGSGSTPRDCVGSPAQLLASPPMIGSGAPAYPPNNLASCQALLNLNAATSLAGMQPYLVADYLTPAGNLGDAPFAYSPADRTVTLRFQYRQRVRGREMRTPDSPYTLTVQARNLP</sequence>
<keyword evidence="5" id="KW-1185">Reference proteome</keyword>
<keyword evidence="3" id="KW-0472">Membrane</keyword>
<gene>
    <name evidence="4" type="ordered locus">Deide_04210</name>
</gene>
<organism evidence="4 5">
    <name type="scientific">Deinococcus deserti (strain DSM 17065 / CIP 109153 / LMG 22923 / VCD115)</name>
    <dbReference type="NCBI Taxonomy" id="546414"/>
    <lineage>
        <taxon>Bacteria</taxon>
        <taxon>Thermotogati</taxon>
        <taxon>Deinococcota</taxon>
        <taxon>Deinococci</taxon>
        <taxon>Deinococcales</taxon>
        <taxon>Deinococcaceae</taxon>
        <taxon>Deinococcus</taxon>
    </lineage>
</organism>
<dbReference type="STRING" id="546414.Deide_04210"/>
<dbReference type="Proteomes" id="UP000002208">
    <property type="component" value="Chromosome"/>
</dbReference>
<protein>
    <submittedName>
        <fullName evidence="4">Putative prepilin-like protein</fullName>
    </submittedName>
</protein>
<evidence type="ECO:0000256" key="3">
    <source>
        <dbReference type="SAM" id="Phobius"/>
    </source>
</evidence>